<dbReference type="RefSeq" id="WP_090938264.1">
    <property type="nucleotide sequence ID" value="NZ_FOTS01000024.1"/>
</dbReference>
<dbReference type="GO" id="GO:0016740">
    <property type="term" value="F:transferase activity"/>
    <property type="evidence" value="ECO:0007669"/>
    <property type="project" value="TreeGrafter"/>
</dbReference>
<evidence type="ECO:0000313" key="3">
    <source>
        <dbReference type="Proteomes" id="UP000199520"/>
    </source>
</evidence>
<dbReference type="EMBL" id="FOTS01000024">
    <property type="protein sequence ID" value="SFL89472.1"/>
    <property type="molecule type" value="Genomic_DNA"/>
</dbReference>
<dbReference type="STRING" id="1123291.SAMN04490355_102433"/>
<dbReference type="InterPro" id="IPR052926">
    <property type="entry name" value="Metallo-beta-lactamase_dom"/>
</dbReference>
<organism evidence="2 3">
    <name type="scientific">Pelosinus propionicus DSM 13327</name>
    <dbReference type="NCBI Taxonomy" id="1123291"/>
    <lineage>
        <taxon>Bacteria</taxon>
        <taxon>Bacillati</taxon>
        <taxon>Bacillota</taxon>
        <taxon>Negativicutes</taxon>
        <taxon>Selenomonadales</taxon>
        <taxon>Sporomusaceae</taxon>
        <taxon>Pelosinus</taxon>
    </lineage>
</organism>
<evidence type="ECO:0000259" key="1">
    <source>
        <dbReference type="Pfam" id="PF00753"/>
    </source>
</evidence>
<dbReference type="SUPFAM" id="SSF56281">
    <property type="entry name" value="Metallo-hydrolase/oxidoreductase"/>
    <property type="match status" value="1"/>
</dbReference>
<reference evidence="3" key="1">
    <citation type="submission" date="2016-10" db="EMBL/GenBank/DDBJ databases">
        <authorList>
            <person name="Varghese N."/>
            <person name="Submissions S."/>
        </authorList>
    </citation>
    <scope>NUCLEOTIDE SEQUENCE [LARGE SCALE GENOMIC DNA]</scope>
    <source>
        <strain evidence="3">DSM 13327</strain>
    </source>
</reference>
<dbReference type="InterPro" id="IPR001279">
    <property type="entry name" value="Metallo-B-lactamas"/>
</dbReference>
<name>A0A1I4LEN5_9FIRM</name>
<dbReference type="AlphaFoldDB" id="A0A1I4LEN5"/>
<dbReference type="Pfam" id="PF00753">
    <property type="entry name" value="Lactamase_B"/>
    <property type="match status" value="1"/>
</dbReference>
<dbReference type="PANTHER" id="PTHR13754">
    <property type="entry name" value="METALLO-BETA-LACTAMASE SUPERFAMILY PROTEIN"/>
    <property type="match status" value="1"/>
</dbReference>
<dbReference type="OrthoDB" id="9803916at2"/>
<keyword evidence="3" id="KW-1185">Reference proteome</keyword>
<dbReference type="PANTHER" id="PTHR13754:SF18">
    <property type="entry name" value="7,8-DIHYDROPTERIN-6-METHYL-4-(BETA-D-RIBOFURANOSYL)-AMINOBENZENE-5'-PHOSPHATE SYNTHASE"/>
    <property type="match status" value="1"/>
</dbReference>
<gene>
    <name evidence="2" type="ORF">SAMN04490355_102433</name>
</gene>
<dbReference type="InterPro" id="IPR036866">
    <property type="entry name" value="RibonucZ/Hydroxyglut_hydro"/>
</dbReference>
<proteinExistence type="predicted"/>
<evidence type="ECO:0000313" key="2">
    <source>
        <dbReference type="EMBL" id="SFL89472.1"/>
    </source>
</evidence>
<accession>A0A1I4LEN5</accession>
<dbReference type="CDD" id="cd07713">
    <property type="entry name" value="DHPS-like_MBL-fold"/>
    <property type="match status" value="1"/>
</dbReference>
<dbReference type="Proteomes" id="UP000199520">
    <property type="component" value="Unassembled WGS sequence"/>
</dbReference>
<protein>
    <submittedName>
        <fullName evidence="2">7,8-dihydropterin-6-yl-methyl-4-(Beta-D-ribofuranosyl)aminobenzene 5'-phosphate synthase</fullName>
    </submittedName>
</protein>
<dbReference type="Gene3D" id="3.60.15.10">
    <property type="entry name" value="Ribonuclease Z/Hydroxyacylglutathione hydrolase-like"/>
    <property type="match status" value="1"/>
</dbReference>
<feature type="domain" description="Metallo-beta-lactamase" evidence="1">
    <location>
        <begin position="20"/>
        <end position="83"/>
    </location>
</feature>
<dbReference type="InterPro" id="IPR041712">
    <property type="entry name" value="DHPS-like_MBL-fold"/>
</dbReference>
<sequence length="278" mass="31515">MKLTVLVDNNTIIDRYFYAEPGVSYWIECADGRYLFDTGYSDLFLRNAIKMGINLLALDGIVISHGHNDHTWGLCDLVKLYSEAESKRYMSKRPMIIAHPDAFLDRSLDGLDIGSMLSNSQLKKSFPLKLSKDPIWLTPKLVFLGEIERKNSFEIENPIGKIMWDGVWEDDYVLDDSALVYVSDNGLVIIVGCSHAGICNIIEYAKKVCNEERIYDVIGGFHLLNPSPNRLNNTVEYFRKCQPHVIHACHCTDFRSKNSLARSANVEEVGVGLVLEYN</sequence>